<sequence length="177" mass="19942">MATNFQGRVWTHLRGALPAYTCTPFPRLNPSKTCPSFTNGETEASSQIPLYVKKSSGWRSGSRVPLCMELPEAAQHFLSLASLCCLLSISTMAFQEQLILLLWNNFLHRQRQPVNAWAFGTKWVQPRHTPHLTLRHYPACSVSPRSSSRWSCCGLSPSWWPSAIHTTPHWGAIKVNP</sequence>
<reference evidence="1 2" key="1">
    <citation type="journal article" date="2020" name="Nature">
        <title>Six reference-quality genomes reveal evolution of bat adaptations.</title>
        <authorList>
            <person name="Jebb D."/>
            <person name="Huang Z."/>
            <person name="Pippel M."/>
            <person name="Hughes G.M."/>
            <person name="Lavrichenko K."/>
            <person name="Devanna P."/>
            <person name="Winkler S."/>
            <person name="Jermiin L.S."/>
            <person name="Skirmuntt E.C."/>
            <person name="Katzourakis A."/>
            <person name="Burkitt-Gray L."/>
            <person name="Ray D.A."/>
            <person name="Sullivan K.A.M."/>
            <person name="Roscito J.G."/>
            <person name="Kirilenko B.M."/>
            <person name="Davalos L.M."/>
            <person name="Corthals A.P."/>
            <person name="Power M.L."/>
            <person name="Jones G."/>
            <person name="Ransome R.D."/>
            <person name="Dechmann D.K.N."/>
            <person name="Locatelli A.G."/>
            <person name="Puechmaille S.J."/>
            <person name="Fedrigo O."/>
            <person name="Jarvis E.D."/>
            <person name="Hiller M."/>
            <person name="Vernes S.C."/>
            <person name="Myers E.W."/>
            <person name="Teeling E.C."/>
        </authorList>
    </citation>
    <scope>NUCLEOTIDE SEQUENCE [LARGE SCALE GENOMIC DNA]</scope>
    <source>
        <strain evidence="1">Bat1K_MPI-CBG_1</strain>
    </source>
</reference>
<proteinExistence type="predicted"/>
<dbReference type="EMBL" id="JABVXQ010000008">
    <property type="protein sequence ID" value="KAF6095109.1"/>
    <property type="molecule type" value="Genomic_DNA"/>
</dbReference>
<gene>
    <name evidence="1" type="ORF">HJG60_012081</name>
</gene>
<protein>
    <submittedName>
        <fullName evidence="1">Uncharacterized protein</fullName>
    </submittedName>
</protein>
<organism evidence="1 2">
    <name type="scientific">Phyllostomus discolor</name>
    <name type="common">pale spear-nosed bat</name>
    <dbReference type="NCBI Taxonomy" id="89673"/>
    <lineage>
        <taxon>Eukaryota</taxon>
        <taxon>Metazoa</taxon>
        <taxon>Chordata</taxon>
        <taxon>Craniata</taxon>
        <taxon>Vertebrata</taxon>
        <taxon>Euteleostomi</taxon>
        <taxon>Mammalia</taxon>
        <taxon>Eutheria</taxon>
        <taxon>Laurasiatheria</taxon>
        <taxon>Chiroptera</taxon>
        <taxon>Yangochiroptera</taxon>
        <taxon>Phyllostomidae</taxon>
        <taxon>Phyllostominae</taxon>
        <taxon>Phyllostomus</taxon>
    </lineage>
</organism>
<evidence type="ECO:0000313" key="1">
    <source>
        <dbReference type="EMBL" id="KAF6095109.1"/>
    </source>
</evidence>
<dbReference type="AlphaFoldDB" id="A0A833ZJR0"/>
<name>A0A833ZJR0_9CHIR</name>
<accession>A0A833ZJR0</accession>
<dbReference type="Proteomes" id="UP000664940">
    <property type="component" value="Unassembled WGS sequence"/>
</dbReference>
<evidence type="ECO:0000313" key="2">
    <source>
        <dbReference type="Proteomes" id="UP000664940"/>
    </source>
</evidence>
<comment type="caution">
    <text evidence="1">The sequence shown here is derived from an EMBL/GenBank/DDBJ whole genome shotgun (WGS) entry which is preliminary data.</text>
</comment>